<evidence type="ECO:0000256" key="4">
    <source>
        <dbReference type="ARBA" id="ARBA00022679"/>
    </source>
</evidence>
<evidence type="ECO:0000256" key="13">
    <source>
        <dbReference type="SAM" id="MobiDB-lite"/>
    </source>
</evidence>
<dbReference type="SMART" id="SM00562">
    <property type="entry name" value="NDK"/>
    <property type="match status" value="3"/>
</dbReference>
<evidence type="ECO:0000256" key="8">
    <source>
        <dbReference type="ARBA" id="ARBA00022840"/>
    </source>
</evidence>
<feature type="active site" description="Pros-phosphohistidine intermediate" evidence="11">
    <location>
        <position position="616"/>
    </location>
</feature>
<evidence type="ECO:0000256" key="2">
    <source>
        <dbReference type="ARBA" id="ARBA00017632"/>
    </source>
</evidence>
<dbReference type="SUPFAM" id="SSF54919">
    <property type="entry name" value="Nucleoside diphosphate kinase, NDK"/>
    <property type="match status" value="3"/>
</dbReference>
<keyword evidence="3" id="KW-0963">Cytoplasm</keyword>
<evidence type="ECO:0000259" key="14">
    <source>
        <dbReference type="SMART" id="SM00562"/>
    </source>
</evidence>
<dbReference type="GO" id="GO:0046872">
    <property type="term" value="F:metal ion binding"/>
    <property type="evidence" value="ECO:0007669"/>
    <property type="project" value="UniProtKB-KW"/>
</dbReference>
<keyword evidence="4" id="KW-0808">Transferase</keyword>
<dbReference type="EMBL" id="JADGKB010000047">
    <property type="protein sequence ID" value="KAJ3256680.1"/>
    <property type="molecule type" value="Genomic_DNA"/>
</dbReference>
<dbReference type="GO" id="GO:0005524">
    <property type="term" value="F:ATP binding"/>
    <property type="evidence" value="ECO:0007669"/>
    <property type="project" value="UniProtKB-KW"/>
</dbReference>
<keyword evidence="10" id="KW-0546">Nucleotide metabolism</keyword>
<evidence type="ECO:0000256" key="10">
    <source>
        <dbReference type="ARBA" id="ARBA00023080"/>
    </source>
</evidence>
<keyword evidence="8" id="KW-0067">ATP-binding</keyword>
<evidence type="ECO:0000256" key="12">
    <source>
        <dbReference type="RuleBase" id="RU004011"/>
    </source>
</evidence>
<feature type="compositionally biased region" description="Low complexity" evidence="13">
    <location>
        <begin position="779"/>
        <end position="794"/>
    </location>
</feature>
<dbReference type="Proteomes" id="UP001210925">
    <property type="component" value="Unassembled WGS sequence"/>
</dbReference>
<protein>
    <recommendedName>
        <fullName evidence="2">Nucleoside diphosphate kinase</fullName>
    </recommendedName>
</protein>
<feature type="active site" description="Pros-phosphohistidine intermediate" evidence="11">
    <location>
        <position position="446"/>
    </location>
</feature>
<evidence type="ECO:0000256" key="9">
    <source>
        <dbReference type="ARBA" id="ARBA00022842"/>
    </source>
</evidence>
<dbReference type="PROSITE" id="PS00469">
    <property type="entry name" value="NDPK"/>
    <property type="match status" value="1"/>
</dbReference>
<dbReference type="InterPro" id="IPR023005">
    <property type="entry name" value="Nucleoside_diP_kinase_AS"/>
</dbReference>
<dbReference type="Gene3D" id="3.30.70.141">
    <property type="entry name" value="Nucleoside diphosphate kinase-like domain"/>
    <property type="match status" value="3"/>
</dbReference>
<feature type="binding site" evidence="11">
    <location>
        <position position="507"/>
    </location>
    <ligand>
        <name>ATP</name>
        <dbReference type="ChEBI" id="CHEBI:30616"/>
    </ligand>
</feature>
<keyword evidence="5" id="KW-0479">Metal-binding</keyword>
<feature type="binding site" evidence="11">
    <location>
        <position position="603"/>
    </location>
    <ligand>
        <name>ATP</name>
        <dbReference type="ChEBI" id="CHEBI:30616"/>
    </ligand>
</feature>
<feature type="binding site" evidence="11">
    <location>
        <position position="583"/>
    </location>
    <ligand>
        <name>ATP</name>
        <dbReference type="ChEBI" id="CHEBI:30616"/>
    </ligand>
</feature>
<name>A0AAD5UFY3_9FUNG</name>
<dbReference type="PANTHER" id="PTHR46161:SF3">
    <property type="entry name" value="NUCLEOSIDE DIPHOSPHATE KINASE DDB_G0292928-RELATED"/>
    <property type="match status" value="1"/>
</dbReference>
<feature type="binding site" evidence="11">
    <location>
        <position position="613"/>
    </location>
    <ligand>
        <name>ATP</name>
        <dbReference type="ChEBI" id="CHEBI:30616"/>
    </ligand>
</feature>
<keyword evidence="9" id="KW-0460">Magnesium</keyword>
<dbReference type="AlphaFoldDB" id="A0AAD5UFY3"/>
<evidence type="ECO:0000256" key="11">
    <source>
        <dbReference type="PROSITE-ProRule" id="PRU00706"/>
    </source>
</evidence>
<evidence type="ECO:0000256" key="3">
    <source>
        <dbReference type="ARBA" id="ARBA00022490"/>
    </source>
</evidence>
<dbReference type="PRINTS" id="PR01243">
    <property type="entry name" value="NUCDPKINASE"/>
</dbReference>
<keyword evidence="7" id="KW-0418">Kinase</keyword>
<feature type="region of interest" description="Disordered" evidence="13">
    <location>
        <begin position="697"/>
        <end position="831"/>
    </location>
</feature>
<reference evidence="15" key="1">
    <citation type="submission" date="2020-05" db="EMBL/GenBank/DDBJ databases">
        <title>Phylogenomic resolution of chytrid fungi.</title>
        <authorList>
            <person name="Stajich J.E."/>
            <person name="Amses K."/>
            <person name="Simmons R."/>
            <person name="Seto K."/>
            <person name="Myers J."/>
            <person name="Bonds A."/>
            <person name="Quandt C.A."/>
            <person name="Barry K."/>
            <person name="Liu P."/>
            <person name="Grigoriev I."/>
            <person name="Longcore J.E."/>
            <person name="James T.Y."/>
        </authorList>
    </citation>
    <scope>NUCLEOTIDE SEQUENCE</scope>
    <source>
        <strain evidence="15">PLAUS21</strain>
    </source>
</reference>
<feature type="binding site" evidence="11">
    <location>
        <position position="589"/>
    </location>
    <ligand>
        <name>ATP</name>
        <dbReference type="ChEBI" id="CHEBI:30616"/>
    </ligand>
</feature>
<proteinExistence type="inferred from homology"/>
<dbReference type="GO" id="GO:0006241">
    <property type="term" value="P:CTP biosynthetic process"/>
    <property type="evidence" value="ECO:0007669"/>
    <property type="project" value="InterPro"/>
</dbReference>
<feature type="compositionally biased region" description="Polar residues" evidence="13">
    <location>
        <begin position="158"/>
        <end position="168"/>
    </location>
</feature>
<comment type="caution">
    <text evidence="15">The sequence shown here is derived from an EMBL/GenBank/DDBJ whole genome shotgun (WGS) entry which is preliminary data.</text>
</comment>
<feature type="compositionally biased region" description="Polar residues" evidence="13">
    <location>
        <begin position="766"/>
        <end position="778"/>
    </location>
</feature>
<dbReference type="InterPro" id="IPR036850">
    <property type="entry name" value="NDK-like_dom_sf"/>
</dbReference>
<feature type="compositionally biased region" description="Polar residues" evidence="13">
    <location>
        <begin position="658"/>
        <end position="667"/>
    </location>
</feature>
<feature type="region of interest" description="Disordered" evidence="13">
    <location>
        <begin position="637"/>
        <end position="667"/>
    </location>
</feature>
<sequence length="831" mass="91165">MSAHGKKVEVALPSLVATDEEWTKVIAKGGLKIVDVFCKNSLIHSEMGWTVRSHELDFKKTKVGAQADSIEGLRKFKDKSCPTFLIFFNDILVHIVYGANSPQIEKVFKEQLDLEKNGRPHKPVEGDVQIVAEDEPRPSQVQSERKSQYQHIPDPKPVSSSNEALASPSTPPNLPQTFALIKPDAMIPAIIEGILDEIRLKRFTIVKKKKVWMTPEIVEEFYKEHANQPFFKSLVTYFTSGPCLAMVLAKENAVKEWRQLIGPANSKQAKEEAPRSLRAHFGTDNRINAVFGSDSQESANREIEIFFGPESKVLEMPIDENELSTKGSPGVQKTLCIIKPDAMNHREDIIERIICRGLLISKREEMHLNNQQVEDLYHHIKDTEAFPPILEQMTKSSALALVLKGDNAVNIWKELAGPEDPELAKQTLPLSIRAMFGQNAISNAVHVSESAERATQEIQIFFPYTLERGPSVVDARYGTATNPFPAGHHGSVEEIHARTERTVALIKPDAYGTGKKDAIIEKITAAGFKIVKGAEVQFSLAQAQEFYKEHQGKPFFDELVNWMSGTSIYAMVLEKEGAIDAWRELAGPTNSVKARDIAPQSIRALYGTDGSQNAVHGSDSPASAEREIKVVFGDEVSPFPEPLLGPESQVEAEEVPTRPSQTANRTSVVAAENVLNLILGNENKEGSKSNLLEKSASKAQLSKSKPVLASKTNVSNLEGARQSSKASISNLEAARQSSKVNLSRTGSASKPDLASSRPQSGMKRAVSSNMVRSRPTSATNLTKSKASLSSKTNLGSKSNLMKTAIPDVEPNIKEKPAEDIPEGDTVPAPAE</sequence>
<accession>A0AAD5UFY3</accession>
<evidence type="ECO:0000256" key="5">
    <source>
        <dbReference type="ARBA" id="ARBA00022723"/>
    </source>
</evidence>
<evidence type="ECO:0000313" key="16">
    <source>
        <dbReference type="Proteomes" id="UP001210925"/>
    </source>
</evidence>
<feature type="region of interest" description="Disordered" evidence="13">
    <location>
        <begin position="118"/>
        <end position="171"/>
    </location>
</feature>
<comment type="similarity">
    <text evidence="1 11 12">Belongs to the NDK family.</text>
</comment>
<dbReference type="InterPro" id="IPR001564">
    <property type="entry name" value="Nucleoside_diP_kinase"/>
</dbReference>
<gene>
    <name evidence="15" type="primary">NME9</name>
    <name evidence="15" type="ORF">HK103_005175</name>
</gene>
<organism evidence="15 16">
    <name type="scientific">Boothiomyces macroporosus</name>
    <dbReference type="NCBI Taxonomy" id="261099"/>
    <lineage>
        <taxon>Eukaryota</taxon>
        <taxon>Fungi</taxon>
        <taxon>Fungi incertae sedis</taxon>
        <taxon>Chytridiomycota</taxon>
        <taxon>Chytridiomycota incertae sedis</taxon>
        <taxon>Chytridiomycetes</taxon>
        <taxon>Rhizophydiales</taxon>
        <taxon>Terramycetaceae</taxon>
        <taxon>Boothiomyces</taxon>
    </lineage>
</organism>
<evidence type="ECO:0000313" key="15">
    <source>
        <dbReference type="EMBL" id="KAJ3256680.1"/>
    </source>
</evidence>
<dbReference type="GO" id="GO:0006183">
    <property type="term" value="P:GTP biosynthetic process"/>
    <property type="evidence" value="ECO:0007669"/>
    <property type="project" value="InterPro"/>
</dbReference>
<feature type="domain" description="Nucleoside diphosphate kinase-like" evidence="14">
    <location>
        <begin position="331"/>
        <end position="467"/>
    </location>
</feature>
<feature type="compositionally biased region" description="Polar residues" evidence="13">
    <location>
        <begin position="710"/>
        <end position="748"/>
    </location>
</feature>
<comment type="caution">
    <text evidence="11">Lacks conserved residue(s) required for the propagation of feature annotation.</text>
</comment>
<keyword evidence="16" id="KW-1185">Reference proteome</keyword>
<feature type="domain" description="Nucleoside diphosphate kinase-like" evidence="14">
    <location>
        <begin position="499"/>
        <end position="638"/>
    </location>
</feature>
<feature type="binding site" evidence="11">
    <location>
        <position position="555"/>
    </location>
    <ligand>
        <name>ATP</name>
        <dbReference type="ChEBI" id="CHEBI:30616"/>
    </ligand>
</feature>
<dbReference type="GO" id="GO:0006228">
    <property type="term" value="P:UTP biosynthetic process"/>
    <property type="evidence" value="ECO:0007669"/>
    <property type="project" value="InterPro"/>
</dbReference>
<dbReference type="PROSITE" id="PS51374">
    <property type="entry name" value="NDPK_LIKE"/>
    <property type="match status" value="3"/>
</dbReference>
<feature type="domain" description="Nucleoside diphosphate kinase-like" evidence="14">
    <location>
        <begin position="174"/>
        <end position="315"/>
    </location>
</feature>
<evidence type="ECO:0000256" key="1">
    <source>
        <dbReference type="ARBA" id="ARBA00008142"/>
    </source>
</evidence>
<dbReference type="InterPro" id="IPR034907">
    <property type="entry name" value="NDK-like_dom"/>
</dbReference>
<dbReference type="PANTHER" id="PTHR46161">
    <property type="entry name" value="NUCLEOSIDE DIPHOSPHATE KINASE"/>
    <property type="match status" value="1"/>
</dbReference>
<evidence type="ECO:0000256" key="7">
    <source>
        <dbReference type="ARBA" id="ARBA00022777"/>
    </source>
</evidence>
<keyword evidence="6" id="KW-0547">Nucleotide-binding</keyword>
<dbReference type="Pfam" id="PF00334">
    <property type="entry name" value="NDK"/>
    <property type="match status" value="3"/>
</dbReference>
<dbReference type="GO" id="GO:0004550">
    <property type="term" value="F:nucleoside diphosphate kinase activity"/>
    <property type="evidence" value="ECO:0007669"/>
    <property type="project" value="InterPro"/>
</dbReference>
<evidence type="ECO:0000256" key="6">
    <source>
        <dbReference type="ARBA" id="ARBA00022741"/>
    </source>
</evidence>